<evidence type="ECO:0000256" key="4">
    <source>
        <dbReference type="ARBA" id="ARBA00022825"/>
    </source>
</evidence>
<dbReference type="GO" id="GO:0016887">
    <property type="term" value="F:ATP hydrolysis activity"/>
    <property type="evidence" value="ECO:0007669"/>
    <property type="project" value="InterPro"/>
</dbReference>
<feature type="compositionally biased region" description="Acidic residues" evidence="9">
    <location>
        <begin position="90"/>
        <end position="99"/>
    </location>
</feature>
<organism evidence="12 13">
    <name type="scientific">Acrasis kona</name>
    <dbReference type="NCBI Taxonomy" id="1008807"/>
    <lineage>
        <taxon>Eukaryota</taxon>
        <taxon>Discoba</taxon>
        <taxon>Heterolobosea</taxon>
        <taxon>Tetramitia</taxon>
        <taxon>Eutetramitia</taxon>
        <taxon>Acrasidae</taxon>
        <taxon>Acrasis</taxon>
    </lineage>
</organism>
<dbReference type="Gene3D" id="2.30.130.40">
    <property type="entry name" value="LON domain-like"/>
    <property type="match status" value="1"/>
</dbReference>
<dbReference type="InterPro" id="IPR003111">
    <property type="entry name" value="Lon_prtase_N"/>
</dbReference>
<evidence type="ECO:0000256" key="2">
    <source>
        <dbReference type="ARBA" id="ARBA00022741"/>
    </source>
</evidence>
<dbReference type="InterPro" id="IPR004815">
    <property type="entry name" value="Lon_bac/euk-typ"/>
</dbReference>
<dbReference type="FunFam" id="3.40.50.300:FF:000021">
    <property type="entry name" value="Lon protease homolog"/>
    <property type="match status" value="1"/>
</dbReference>
<dbReference type="FunFam" id="1.20.5.5270:FF:000001">
    <property type="entry name" value="Lon protease homolog, mitochondrial"/>
    <property type="match status" value="1"/>
</dbReference>
<dbReference type="PROSITE" id="PS51786">
    <property type="entry name" value="LON_PROTEOLYTIC"/>
    <property type="match status" value="1"/>
</dbReference>
<dbReference type="InterPro" id="IPR054594">
    <property type="entry name" value="Lon_lid"/>
</dbReference>
<evidence type="ECO:0000259" key="11">
    <source>
        <dbReference type="PROSITE" id="PS51787"/>
    </source>
</evidence>
<dbReference type="Pfam" id="PF22667">
    <property type="entry name" value="Lon_lid"/>
    <property type="match status" value="1"/>
</dbReference>
<proteinExistence type="inferred from homology"/>
<keyword evidence="5" id="KW-0067">ATP-binding</keyword>
<dbReference type="InterPro" id="IPR015947">
    <property type="entry name" value="PUA-like_sf"/>
</dbReference>
<dbReference type="InterPro" id="IPR003959">
    <property type="entry name" value="ATPase_AAA_core"/>
</dbReference>
<dbReference type="Gene3D" id="1.20.58.1480">
    <property type="match status" value="1"/>
</dbReference>
<evidence type="ECO:0000256" key="6">
    <source>
        <dbReference type="ARBA" id="ARBA00050665"/>
    </source>
</evidence>
<feature type="compositionally biased region" description="Acidic residues" evidence="9">
    <location>
        <begin position="109"/>
        <end position="120"/>
    </location>
</feature>
<keyword evidence="13" id="KW-1185">Reference proteome</keyword>
<evidence type="ECO:0000256" key="5">
    <source>
        <dbReference type="ARBA" id="ARBA00022840"/>
    </source>
</evidence>
<dbReference type="EC" id="3.4.21.53" evidence="7"/>
<dbReference type="GO" id="GO:0003697">
    <property type="term" value="F:single-stranded DNA binding"/>
    <property type="evidence" value="ECO:0007669"/>
    <property type="project" value="TreeGrafter"/>
</dbReference>
<dbReference type="InterPro" id="IPR027065">
    <property type="entry name" value="Lon_Prtase"/>
</dbReference>
<dbReference type="GO" id="GO:0051131">
    <property type="term" value="P:chaperone-mediated protein complex assembly"/>
    <property type="evidence" value="ECO:0007669"/>
    <property type="project" value="TreeGrafter"/>
</dbReference>
<feature type="compositionally biased region" description="Acidic residues" evidence="9">
    <location>
        <begin position="963"/>
        <end position="973"/>
    </location>
</feature>
<sequence>MRRVLAGHKLLSGAALRYTFSGNRILINNRSILRSFHSQRALLKDKKIVNVPDDDIVEDDLVEDDPVEDDIERISDDLEDDTKEENGVKEEEDNEEKEEIVEKENDVKGEEEEAKEEDDLEGTKKDKKNKKEQKGRRVMKEFQEALFRNKFDDIGPLPLFDNDEVPGTLQIMAASYPVMPGGLKNFHYFDPDMFKTVINKHSNRHKVGVFVPKPGCEALKQPKASDFEEIGVMAEVLRISSNNDFQEYTAIVAFIRRIKITEVVTDGGENKLPVVKVEPYGGEYDKLTSLQDHSLYADIRIQLEELAKVGSRNQYIINTMLKLVDDASVLVDNAISMFVFDHKKLKEALEHKKLRQRMILVLDVLRKEVENQKILSLLHRKLDEKISGYHRKQLLIEKMKLIKTELGLDQEDKTKEKFLERLKDKQVPEQAKKVIDEELNKLSTLEPSSSEFNVCRNYLEWLTLLPWGVMAQENFDLAHAKKVLDNDHYGLKKIKERILEFIAVGKRKGTVQGKILCFVGPPGVGKTSIGKSIASTLKREYFRFSVGGVHDVAEIKGHRRTYIGAMPGKLIQCLKQAKSMNPVILIDEIDKMGKSPHGDPQSALLEVLDPEQNGTFLDHYLDVPFDLSKVLFVCTANTLSTIPEPLLDRMEVLNISGYIEEEKMEIAKKYLIPKVVKDTGVEGQVTVTDKLLRSLIRDYCRENGCRNLQKHIERIYRKAAYKLVVAEEKLNKKNGVEEVVKELPKAEETVEPLETLNEETVEDDGERISIAELLNEEEDTSSTVTNVIDDNKDNTVASNEIENKDNTTNTTPSNEPIVQVPLEQVEQKAEQDQLQRVNGKQKKIKIQEKDLEDYVGHPNFSSNRYYFKAPSGVVMGLAWTSMGGSTIYIESRVDLGSQGQLKVTGKLGEVMKESSSIAFTFAKSYYDKVIKSRKQELPFIQEHIDQMKRDQIEQDLLNVEFEQDEENGSDADDGSIVISSGKKDKKDKKNKSIGFFSKYSVHMHCPEGSTPKEGPSAGVTITTSLLSLAYNRPVRHGLGMTGEITLTGKVLAIGGVKEKTIAARRSGVVDMILPQESRKEWEEVDKKVKEGINVHFVDYYDDVHKIAFEYDDATQEALIEADRQKIKKESPKMAKYYKL</sequence>
<dbReference type="InterPro" id="IPR003593">
    <property type="entry name" value="AAA+_ATPase"/>
</dbReference>
<dbReference type="GO" id="GO:0006515">
    <property type="term" value="P:protein quality control for misfolded or incompletely synthesized proteins"/>
    <property type="evidence" value="ECO:0007669"/>
    <property type="project" value="TreeGrafter"/>
</dbReference>
<feature type="region of interest" description="Disordered" evidence="9">
    <location>
        <begin position="963"/>
        <end position="989"/>
    </location>
</feature>
<dbReference type="PROSITE" id="PS51787">
    <property type="entry name" value="LON_N"/>
    <property type="match status" value="1"/>
</dbReference>
<feature type="active site" evidence="8">
    <location>
        <position position="1059"/>
    </location>
</feature>
<accession>A0AAW2YJ54</accession>
<dbReference type="GO" id="GO:0005524">
    <property type="term" value="F:ATP binding"/>
    <property type="evidence" value="ECO:0007669"/>
    <property type="project" value="UniProtKB-KW"/>
</dbReference>
<dbReference type="SMART" id="SM00464">
    <property type="entry name" value="LON"/>
    <property type="match status" value="1"/>
</dbReference>
<dbReference type="GO" id="GO:0004252">
    <property type="term" value="F:serine-type endopeptidase activity"/>
    <property type="evidence" value="ECO:0007669"/>
    <property type="project" value="UniProtKB-UniRule"/>
</dbReference>
<dbReference type="InterPro" id="IPR046336">
    <property type="entry name" value="Lon_prtase_N_sf"/>
</dbReference>
<keyword evidence="4 8" id="KW-0720">Serine protease</keyword>
<evidence type="ECO:0000256" key="1">
    <source>
        <dbReference type="ARBA" id="ARBA00022670"/>
    </source>
</evidence>
<dbReference type="InterPro" id="IPR014721">
    <property type="entry name" value="Ribsml_uS5_D2-typ_fold_subgr"/>
</dbReference>
<feature type="domain" description="Lon N-terminal" evidence="11">
    <location>
        <begin position="165"/>
        <end position="369"/>
    </location>
</feature>
<dbReference type="Gene3D" id="1.20.5.5270">
    <property type="match status" value="1"/>
</dbReference>
<dbReference type="InterPro" id="IPR008269">
    <property type="entry name" value="Lon_proteolytic"/>
</dbReference>
<evidence type="ECO:0000256" key="3">
    <source>
        <dbReference type="ARBA" id="ARBA00022801"/>
    </source>
</evidence>
<dbReference type="PRINTS" id="PR00830">
    <property type="entry name" value="ENDOLAPTASE"/>
</dbReference>
<dbReference type="Pfam" id="PF05362">
    <property type="entry name" value="Lon_C"/>
    <property type="match status" value="2"/>
</dbReference>
<dbReference type="AlphaFoldDB" id="A0AAW2YJ54"/>
<feature type="active site" evidence="8">
    <location>
        <position position="1016"/>
    </location>
</feature>
<protein>
    <recommendedName>
        <fullName evidence="7">endopeptidase La</fullName>
        <ecNumber evidence="7">3.4.21.53</ecNumber>
    </recommendedName>
</protein>
<evidence type="ECO:0000256" key="9">
    <source>
        <dbReference type="SAM" id="MobiDB-lite"/>
    </source>
</evidence>
<keyword evidence="1 8" id="KW-0645">Protease</keyword>
<evidence type="ECO:0000313" key="12">
    <source>
        <dbReference type="EMBL" id="KAL0477408.1"/>
    </source>
</evidence>
<name>A0AAW2YJ54_9EUKA</name>
<dbReference type="SUPFAM" id="SSF52540">
    <property type="entry name" value="P-loop containing nucleoside triphosphate hydrolases"/>
    <property type="match status" value="1"/>
</dbReference>
<dbReference type="Gene3D" id="1.10.8.60">
    <property type="match status" value="1"/>
</dbReference>
<feature type="domain" description="Lon proteolytic" evidence="10">
    <location>
        <begin position="868"/>
        <end position="1110"/>
    </location>
</feature>
<gene>
    <name evidence="12" type="ORF">AKO1_005762</name>
</gene>
<keyword evidence="3 8" id="KW-0378">Hydrolase</keyword>
<dbReference type="InterPro" id="IPR020568">
    <property type="entry name" value="Ribosomal_Su5_D2-typ_SF"/>
</dbReference>
<feature type="region of interest" description="Disordered" evidence="9">
    <location>
        <begin position="59"/>
        <end position="136"/>
    </location>
</feature>
<dbReference type="PANTHER" id="PTHR43718">
    <property type="entry name" value="LON PROTEASE"/>
    <property type="match status" value="1"/>
</dbReference>
<dbReference type="CDD" id="cd19500">
    <property type="entry name" value="RecA-like_Lon"/>
    <property type="match status" value="1"/>
</dbReference>
<evidence type="ECO:0000256" key="8">
    <source>
        <dbReference type="PROSITE-ProRule" id="PRU01122"/>
    </source>
</evidence>
<dbReference type="Pfam" id="PF00004">
    <property type="entry name" value="AAA"/>
    <property type="match status" value="1"/>
</dbReference>
<comment type="similarity">
    <text evidence="8">Belongs to the peptidase S16 family.</text>
</comment>
<comment type="caution">
    <text evidence="12">The sequence shown here is derived from an EMBL/GenBank/DDBJ whole genome shotgun (WGS) entry which is preliminary data.</text>
</comment>
<dbReference type="GO" id="GO:0005759">
    <property type="term" value="C:mitochondrial matrix"/>
    <property type="evidence" value="ECO:0007669"/>
    <property type="project" value="TreeGrafter"/>
</dbReference>
<dbReference type="NCBIfam" id="TIGR00763">
    <property type="entry name" value="lon"/>
    <property type="match status" value="1"/>
</dbReference>
<keyword evidence="2" id="KW-0547">Nucleotide-binding</keyword>
<feature type="compositionally biased region" description="Basic residues" evidence="9">
    <location>
        <begin position="125"/>
        <end position="136"/>
    </location>
</feature>
<dbReference type="GO" id="GO:0007005">
    <property type="term" value="P:mitochondrion organization"/>
    <property type="evidence" value="ECO:0007669"/>
    <property type="project" value="TreeGrafter"/>
</dbReference>
<dbReference type="GO" id="GO:0004176">
    <property type="term" value="F:ATP-dependent peptidase activity"/>
    <property type="evidence" value="ECO:0007669"/>
    <property type="project" value="UniProtKB-UniRule"/>
</dbReference>
<dbReference type="SUPFAM" id="SSF54211">
    <property type="entry name" value="Ribosomal protein S5 domain 2-like"/>
    <property type="match status" value="2"/>
</dbReference>
<feature type="compositionally biased region" description="Acidic residues" evidence="9">
    <location>
        <begin position="59"/>
        <end position="83"/>
    </location>
</feature>
<dbReference type="SUPFAM" id="SSF88697">
    <property type="entry name" value="PUA domain-like"/>
    <property type="match status" value="1"/>
</dbReference>
<dbReference type="EMBL" id="JAOPGA020000167">
    <property type="protein sequence ID" value="KAL0477408.1"/>
    <property type="molecule type" value="Genomic_DNA"/>
</dbReference>
<dbReference type="SMART" id="SM00382">
    <property type="entry name" value="AAA"/>
    <property type="match status" value="1"/>
</dbReference>
<evidence type="ECO:0000256" key="7">
    <source>
        <dbReference type="ARBA" id="ARBA00066743"/>
    </source>
</evidence>
<dbReference type="Proteomes" id="UP001431209">
    <property type="component" value="Unassembled WGS sequence"/>
</dbReference>
<evidence type="ECO:0000259" key="10">
    <source>
        <dbReference type="PROSITE" id="PS51786"/>
    </source>
</evidence>
<dbReference type="PANTHER" id="PTHR43718:SF2">
    <property type="entry name" value="LON PROTEASE HOMOLOG, MITOCHONDRIAL"/>
    <property type="match status" value="1"/>
</dbReference>
<reference evidence="12 13" key="1">
    <citation type="submission" date="2024-03" db="EMBL/GenBank/DDBJ databases">
        <title>The Acrasis kona genome and developmental transcriptomes reveal deep origins of eukaryotic multicellular pathways.</title>
        <authorList>
            <person name="Sheikh S."/>
            <person name="Fu C.-J."/>
            <person name="Brown M.W."/>
            <person name="Baldauf S.L."/>
        </authorList>
    </citation>
    <scope>NUCLEOTIDE SEQUENCE [LARGE SCALE GENOMIC DNA]</scope>
    <source>
        <strain evidence="12 13">ATCC MYA-3509</strain>
    </source>
</reference>
<evidence type="ECO:0000313" key="13">
    <source>
        <dbReference type="Proteomes" id="UP001431209"/>
    </source>
</evidence>
<dbReference type="Gene3D" id="3.40.50.300">
    <property type="entry name" value="P-loop containing nucleotide triphosphate hydrolases"/>
    <property type="match status" value="1"/>
</dbReference>
<comment type="catalytic activity">
    <reaction evidence="6">
        <text>Hydrolysis of proteins in presence of ATP.</text>
        <dbReference type="EC" id="3.4.21.53"/>
    </reaction>
</comment>
<dbReference type="InterPro" id="IPR027417">
    <property type="entry name" value="P-loop_NTPase"/>
</dbReference>
<dbReference type="Gene3D" id="3.30.230.10">
    <property type="match status" value="1"/>
</dbReference>
<dbReference type="Pfam" id="PF02190">
    <property type="entry name" value="LON_substr_bdg"/>
    <property type="match status" value="1"/>
</dbReference>